<evidence type="ECO:0000259" key="7">
    <source>
        <dbReference type="Pfam" id="PF04024"/>
    </source>
</evidence>
<keyword evidence="5" id="KW-0812">Transmembrane</keyword>
<dbReference type="AlphaFoldDB" id="A0A7M1SYF5"/>
<evidence type="ECO:0000256" key="5">
    <source>
        <dbReference type="SAM" id="Phobius"/>
    </source>
</evidence>
<evidence type="ECO:0000256" key="1">
    <source>
        <dbReference type="ARBA" id="ARBA00022679"/>
    </source>
</evidence>
<dbReference type="SUPFAM" id="SSF55874">
    <property type="entry name" value="ATPase domain of HSP90 chaperone/DNA topoisomerase II/histidine kinase"/>
    <property type="match status" value="1"/>
</dbReference>
<evidence type="ECO:0000256" key="4">
    <source>
        <dbReference type="SAM" id="MobiDB-lite"/>
    </source>
</evidence>
<dbReference type="Proteomes" id="UP000593758">
    <property type="component" value="Chromosome"/>
</dbReference>
<feature type="domain" description="Phage shock protein PspC N-terminal" evidence="7">
    <location>
        <begin position="2"/>
        <end position="54"/>
    </location>
</feature>
<keyword evidence="2" id="KW-0418">Kinase</keyword>
<feature type="transmembrane region" description="Helical" evidence="5">
    <location>
        <begin position="32"/>
        <end position="51"/>
    </location>
</feature>
<gene>
    <name evidence="8" type="ORF">IM660_05300</name>
</gene>
<name>A0A7M1SYF5_9MICO</name>
<feature type="transmembrane region" description="Helical" evidence="5">
    <location>
        <begin position="151"/>
        <end position="171"/>
    </location>
</feature>
<dbReference type="EMBL" id="CP063169">
    <property type="protein sequence ID" value="QOR72598.1"/>
    <property type="molecule type" value="Genomic_DNA"/>
</dbReference>
<dbReference type="InterPro" id="IPR036890">
    <property type="entry name" value="HATPase_C_sf"/>
</dbReference>
<dbReference type="GO" id="GO:0000160">
    <property type="term" value="P:phosphorelay signal transduction system"/>
    <property type="evidence" value="ECO:0007669"/>
    <property type="project" value="UniProtKB-KW"/>
</dbReference>
<keyword evidence="5" id="KW-0472">Membrane</keyword>
<keyword evidence="9" id="KW-1185">Reference proteome</keyword>
<dbReference type="GO" id="GO:0016301">
    <property type="term" value="F:kinase activity"/>
    <property type="evidence" value="ECO:0007669"/>
    <property type="project" value="UniProtKB-KW"/>
</dbReference>
<evidence type="ECO:0000313" key="9">
    <source>
        <dbReference type="Proteomes" id="UP000593758"/>
    </source>
</evidence>
<feature type="compositionally biased region" description="Basic and acidic residues" evidence="4">
    <location>
        <begin position="381"/>
        <end position="403"/>
    </location>
</feature>
<keyword evidence="5" id="KW-1133">Transmembrane helix</keyword>
<organism evidence="8 9">
    <name type="scientific">Ruania alkalisoli</name>
    <dbReference type="NCBI Taxonomy" id="2779775"/>
    <lineage>
        <taxon>Bacteria</taxon>
        <taxon>Bacillati</taxon>
        <taxon>Actinomycetota</taxon>
        <taxon>Actinomycetes</taxon>
        <taxon>Micrococcales</taxon>
        <taxon>Ruaniaceae</taxon>
        <taxon>Ruania</taxon>
    </lineage>
</organism>
<accession>A0A7M1SYF5</accession>
<reference evidence="8 9" key="1">
    <citation type="submission" date="2020-10" db="EMBL/GenBank/DDBJ databases">
        <title>Haloactinobacterium sp. RN3S43, a bacterium isolated from saline soil.</title>
        <authorList>
            <person name="Sun J.-Q."/>
        </authorList>
    </citation>
    <scope>NUCLEOTIDE SEQUENCE [LARGE SCALE GENOMIC DNA]</scope>
    <source>
        <strain evidence="8 9">RN3S43</strain>
    </source>
</reference>
<proteinExistence type="predicted"/>
<evidence type="ECO:0000256" key="2">
    <source>
        <dbReference type="ARBA" id="ARBA00022777"/>
    </source>
</evidence>
<sequence length="429" mass="45469">MRRPVQGRLLLGVSAGLAQHLAVPVTAVRWFFVILTLVFGAGAVLYAWFALTVPGGDPQEAAAQARPTKLTRLVPRLRAVTASTRGSDLVIGAVLLLVAALLLASQVQDWFGGAWLLPVVVLVAGAALAWSQIEVTERQRRTGQPVRRTSVLLRVGGGVALALLGVVIFVARGKPLGDVVNGVLAGLAILAGTAFVLAPLGLRLWRDLVAERAARARESERADIAAHLHDSVLQTLSLIRARADDPAFVRRMARGQERELRDWLYADRPEPGESIAQVLREAAGEVEDHHGSEIDVVTAGDAVPDSGTAALTAAAREAMVNAVVHGAPPVSIYVEVGEKATEVYVRDRGEGFDVDSVSEDRHGVRHSIFGRMHRHGGSADIRSDSTRGTEVRLRMPHQVREDWGGTDSGSSGSGGDDSDGDGQGTGGTT</sequence>
<evidence type="ECO:0000313" key="8">
    <source>
        <dbReference type="EMBL" id="QOR72598.1"/>
    </source>
</evidence>
<dbReference type="Pfam" id="PF04024">
    <property type="entry name" value="PspC"/>
    <property type="match status" value="1"/>
</dbReference>
<keyword evidence="3" id="KW-0902">Two-component regulatory system</keyword>
<keyword evidence="1" id="KW-0808">Transferase</keyword>
<dbReference type="PANTHER" id="PTHR24421">
    <property type="entry name" value="NITRATE/NITRITE SENSOR PROTEIN NARX-RELATED"/>
    <property type="match status" value="1"/>
</dbReference>
<dbReference type="Pfam" id="PF02518">
    <property type="entry name" value="HATPase_c"/>
    <property type="match status" value="1"/>
</dbReference>
<feature type="region of interest" description="Disordered" evidence="4">
    <location>
        <begin position="374"/>
        <end position="429"/>
    </location>
</feature>
<evidence type="ECO:0000256" key="3">
    <source>
        <dbReference type="ARBA" id="ARBA00023012"/>
    </source>
</evidence>
<dbReference type="InterPro" id="IPR050482">
    <property type="entry name" value="Sensor_HK_TwoCompSys"/>
</dbReference>
<dbReference type="PANTHER" id="PTHR24421:SF61">
    <property type="entry name" value="OXYGEN SENSOR HISTIDINE KINASE NREB"/>
    <property type="match status" value="1"/>
</dbReference>
<evidence type="ECO:0000259" key="6">
    <source>
        <dbReference type="Pfam" id="PF02518"/>
    </source>
</evidence>
<protein>
    <submittedName>
        <fullName evidence="8">PspC domain-containing protein</fullName>
    </submittedName>
</protein>
<dbReference type="InterPro" id="IPR007168">
    <property type="entry name" value="Phageshock_PspC_N"/>
</dbReference>
<dbReference type="KEGG" id="halt:IM660_05300"/>
<feature type="compositionally biased region" description="Gly residues" evidence="4">
    <location>
        <begin position="411"/>
        <end position="429"/>
    </location>
</feature>
<dbReference type="InterPro" id="IPR003594">
    <property type="entry name" value="HATPase_dom"/>
</dbReference>
<feature type="domain" description="Histidine kinase/HSP90-like ATPase" evidence="6">
    <location>
        <begin position="311"/>
        <end position="397"/>
    </location>
</feature>
<dbReference type="Gene3D" id="3.30.565.10">
    <property type="entry name" value="Histidine kinase-like ATPase, C-terminal domain"/>
    <property type="match status" value="1"/>
</dbReference>
<feature type="transmembrane region" description="Helical" evidence="5">
    <location>
        <begin position="183"/>
        <end position="205"/>
    </location>
</feature>
<feature type="transmembrane region" description="Helical" evidence="5">
    <location>
        <begin position="110"/>
        <end position="130"/>
    </location>
</feature>